<comment type="subcellular location">
    <subcellularLocation>
        <location evidence="1">Cell membrane</location>
        <topology evidence="1">Multi-pass membrane protein</topology>
    </subcellularLocation>
</comment>
<feature type="transmembrane region" description="Helical" evidence="6">
    <location>
        <begin position="121"/>
        <end position="142"/>
    </location>
</feature>
<feature type="transmembrane region" description="Helical" evidence="6">
    <location>
        <begin position="201"/>
        <end position="219"/>
    </location>
</feature>
<feature type="transmembrane region" description="Helical" evidence="6">
    <location>
        <begin position="239"/>
        <end position="260"/>
    </location>
</feature>
<evidence type="ECO:0000256" key="5">
    <source>
        <dbReference type="ARBA" id="ARBA00023136"/>
    </source>
</evidence>
<evidence type="ECO:0000313" key="8">
    <source>
        <dbReference type="Proteomes" id="UP000744980"/>
    </source>
</evidence>
<feature type="transmembrane region" description="Helical" evidence="6">
    <location>
        <begin position="289"/>
        <end position="314"/>
    </location>
</feature>
<evidence type="ECO:0000256" key="1">
    <source>
        <dbReference type="ARBA" id="ARBA00004651"/>
    </source>
</evidence>
<dbReference type="GO" id="GO:0022857">
    <property type="term" value="F:transmembrane transporter activity"/>
    <property type="evidence" value="ECO:0007669"/>
    <property type="project" value="InterPro"/>
</dbReference>
<keyword evidence="4 6" id="KW-1133">Transmembrane helix</keyword>
<protein>
    <submittedName>
        <fullName evidence="7">Ribose ABC transporter permease</fullName>
    </submittedName>
</protein>
<comment type="caution">
    <text evidence="7">The sequence shown here is derived from an EMBL/GenBank/DDBJ whole genome shotgun (WGS) entry which is preliminary data.</text>
</comment>
<name>A0AAW4FXI4_9HYPH</name>
<reference evidence="7 8" key="1">
    <citation type="submission" date="2020-01" db="EMBL/GenBank/DDBJ databases">
        <title>Draft genome assembly of Ensifer adhaerens T173.</title>
        <authorList>
            <person name="Craig J.E."/>
            <person name="Stinchcombe J.R."/>
        </authorList>
    </citation>
    <scope>NUCLEOTIDE SEQUENCE [LARGE SCALE GENOMIC DNA]</scope>
    <source>
        <strain evidence="7 8">T173</strain>
    </source>
</reference>
<keyword evidence="3 6" id="KW-0812">Transmembrane</keyword>
<evidence type="ECO:0000256" key="6">
    <source>
        <dbReference type="SAM" id="Phobius"/>
    </source>
</evidence>
<keyword evidence="8" id="KW-1185">Reference proteome</keyword>
<accession>A0AAW4FXI4</accession>
<keyword evidence="2" id="KW-1003">Cell membrane</keyword>
<organism evidence="7 8">
    <name type="scientific">Ensifer canadensis</name>
    <dbReference type="NCBI Taxonomy" id="555315"/>
    <lineage>
        <taxon>Bacteria</taxon>
        <taxon>Pseudomonadati</taxon>
        <taxon>Pseudomonadota</taxon>
        <taxon>Alphaproteobacteria</taxon>
        <taxon>Hyphomicrobiales</taxon>
        <taxon>Rhizobiaceae</taxon>
        <taxon>Sinorhizobium/Ensifer group</taxon>
        <taxon>Ensifer</taxon>
    </lineage>
</organism>
<gene>
    <name evidence="7" type="primary">rbsC</name>
    <name evidence="7" type="ORF">GFB56_35565</name>
</gene>
<evidence type="ECO:0000256" key="4">
    <source>
        <dbReference type="ARBA" id="ARBA00022989"/>
    </source>
</evidence>
<feature type="transmembrane region" description="Helical" evidence="6">
    <location>
        <begin position="370"/>
        <end position="389"/>
    </location>
</feature>
<dbReference type="AlphaFoldDB" id="A0AAW4FXI4"/>
<evidence type="ECO:0000256" key="3">
    <source>
        <dbReference type="ARBA" id="ARBA00022692"/>
    </source>
</evidence>
<feature type="transmembrane region" description="Helical" evidence="6">
    <location>
        <begin position="320"/>
        <end position="338"/>
    </location>
</feature>
<dbReference type="Pfam" id="PF02653">
    <property type="entry name" value="BPD_transp_2"/>
    <property type="match status" value="1"/>
</dbReference>
<sequence length="395" mass="40945">MAHIFHNHPMPSVRSNRSAECFKLRHESAACEIVTLPPAVTLRGQIRKALVGVFEKSLKRGSGMTHVATGRLVADKPGPLRRFLSPQHPAVMVQRVMLLLLVVAIIGLSIANPSFRNPANLLNIIQQASMVGIVACGMQLMIISGGFDLSVGATAAAAGCLAATVSLVAGVPAGIVAALVLGLLIGIANGCLIAKVGMNPFVSTFGTQAIILGTMYALTEARPIAPLPREWRELGFFHIGGLTFPSMVFIVVVVVLALVLHFTSYGQHVRAVGSNKVGTSRAGVNVDRVLIATYAIGGLTAAIAGLLLTSVAGIGSPQAGTTWALLSIAAVVIGGTPLTGGVGGIASAVIGIFALTILNNAMTLYSISAFWQPAFMGTGVLLAVGYEALRRGRKY</sequence>
<dbReference type="PANTHER" id="PTHR32196">
    <property type="entry name" value="ABC TRANSPORTER PERMEASE PROTEIN YPHD-RELATED-RELATED"/>
    <property type="match status" value="1"/>
</dbReference>
<evidence type="ECO:0000313" key="7">
    <source>
        <dbReference type="EMBL" id="MBM3095998.1"/>
    </source>
</evidence>
<dbReference type="CDD" id="cd06579">
    <property type="entry name" value="TM_PBP1_transp_AraH_like"/>
    <property type="match status" value="1"/>
</dbReference>
<dbReference type="Proteomes" id="UP000744980">
    <property type="component" value="Unassembled WGS sequence"/>
</dbReference>
<evidence type="ECO:0000256" key="2">
    <source>
        <dbReference type="ARBA" id="ARBA00022475"/>
    </source>
</evidence>
<feature type="transmembrane region" description="Helical" evidence="6">
    <location>
        <begin position="96"/>
        <end position="115"/>
    </location>
</feature>
<dbReference type="InterPro" id="IPR001851">
    <property type="entry name" value="ABC_transp_permease"/>
</dbReference>
<keyword evidence="5 6" id="KW-0472">Membrane</keyword>
<proteinExistence type="predicted"/>
<dbReference type="GO" id="GO:0005886">
    <property type="term" value="C:plasma membrane"/>
    <property type="evidence" value="ECO:0007669"/>
    <property type="project" value="UniProtKB-SubCell"/>
</dbReference>
<dbReference type="RefSeq" id="WP_203530039.1">
    <property type="nucleotide sequence ID" value="NZ_CP083373.1"/>
</dbReference>
<dbReference type="EMBL" id="WXFA01000064">
    <property type="protein sequence ID" value="MBM3095998.1"/>
    <property type="molecule type" value="Genomic_DNA"/>
</dbReference>